<feature type="transmembrane region" description="Helical" evidence="16">
    <location>
        <begin position="287"/>
        <end position="312"/>
    </location>
</feature>
<dbReference type="SUPFAM" id="SSF52540">
    <property type="entry name" value="P-loop containing nucleoside triphosphate hydrolases"/>
    <property type="match status" value="1"/>
</dbReference>
<protein>
    <recommendedName>
        <fullName evidence="12 13">Ferrous iron transport protein B</fullName>
    </recommendedName>
</protein>
<feature type="transmembrane region" description="Helical" evidence="16">
    <location>
        <begin position="347"/>
        <end position="367"/>
    </location>
</feature>
<dbReference type="InterPro" id="IPR050860">
    <property type="entry name" value="FeoB_GTPase"/>
</dbReference>
<reference evidence="18 19" key="1">
    <citation type="submission" date="2017-09" db="EMBL/GenBank/DDBJ databases">
        <title>Depth-based differentiation of microbial function through sediment-hosted aquifers and enrichment of novel symbionts in the deep terrestrial subsurface.</title>
        <authorList>
            <person name="Probst A.J."/>
            <person name="Ladd B."/>
            <person name="Jarett J.K."/>
            <person name="Geller-Mcgrath D.E."/>
            <person name="Sieber C.M."/>
            <person name="Emerson J.B."/>
            <person name="Anantharaman K."/>
            <person name="Thomas B.C."/>
            <person name="Malmstrom R."/>
            <person name="Stieglmeier M."/>
            <person name="Klingl A."/>
            <person name="Woyke T."/>
            <person name="Ryan C.M."/>
            <person name="Banfield J.F."/>
        </authorList>
    </citation>
    <scope>NUCLEOTIDE SEQUENCE [LARGE SCALE GENOMIC DNA]</scope>
    <source>
        <strain evidence="18">CG22_combo_CG10-13_8_21_14_all_35_9</strain>
    </source>
</reference>
<dbReference type="Pfam" id="PF07664">
    <property type="entry name" value="FeoB_C"/>
    <property type="match status" value="1"/>
</dbReference>
<dbReference type="GO" id="GO:0015093">
    <property type="term" value="F:ferrous iron transmembrane transporter activity"/>
    <property type="evidence" value="ECO:0007669"/>
    <property type="project" value="UniProtKB-UniRule"/>
</dbReference>
<keyword evidence="10 14" id="KW-0342">GTP-binding</keyword>
<feature type="domain" description="FeoB-type G" evidence="17">
    <location>
        <begin position="6"/>
        <end position="168"/>
    </location>
</feature>
<feature type="binding site" evidence="14">
    <location>
        <begin position="119"/>
        <end position="122"/>
    </location>
    <ligand>
        <name>GTP</name>
        <dbReference type="ChEBI" id="CHEBI:37565"/>
        <label>1</label>
    </ligand>
</feature>
<evidence type="ECO:0000256" key="7">
    <source>
        <dbReference type="ARBA" id="ARBA00022989"/>
    </source>
</evidence>
<dbReference type="InterPro" id="IPR003373">
    <property type="entry name" value="Fe2_transport_prot-B"/>
</dbReference>
<feature type="transmembrane region" description="Helical" evidence="16">
    <location>
        <begin position="421"/>
        <end position="443"/>
    </location>
</feature>
<dbReference type="EMBL" id="PCTB01000056">
    <property type="protein sequence ID" value="PIP62623.1"/>
    <property type="molecule type" value="Genomic_DNA"/>
</dbReference>
<sequence>MKTKKQLYFALAGQANVGKSVIFNYLTSLHQHIGNWPGKTVEKAEGKLYYKGYTINILDLPGIYSLSTYSIEELVAREYIAVKKPDLVVNVVDTTNLERNLIFSLQLLELERPIIIVFNMIDLAKKKGIEIDFKKLEQILSVPSMPTVASHGIGLSEVLDGAIELLQKRVLPQPLKFGEEVEKQIKELITVLNDVDLPYPKRWLSIKLLEKDKEVKKLIKDKKPAILKRVKELSLNLEKIHGHDSSVVIADERCHLVSRIIKKVVKITKPKKISFEEKLHIITTHRILGYFLMTAILGLMFLTIFTFGNWLSFLLEKVFSDWQIWWKDVFGNSILATLSWSAVESTLALIQIALPYILPFYLFLYLLEDLGYLARVSFLMDSFMHKIGVHGKACIPLLLGLGCNVPACLSCRIMETERERFITGFLTTFVPCSAVTVIIMGLVGKFVGISFAFGLYIFALLIIFILGRLALKFLPGETTELIMAMPDYKVPNIKTIILQTFFRLKEFIYIAAPLVIISGVIIKAIELAGWLNPIARLLSPITVNWLGLPVITGILLIFGLLRKEMILVMLAALLGTTDFAQVLTPPQMITLAIVAMFYIPCVATISALWKQFGWKKTVAVTLFKTVFAIGLGGIVFRLLTVFW</sequence>
<comment type="subcellular location">
    <subcellularLocation>
        <location evidence="16">Cell inner membrane</location>
        <topology evidence="16">Multi-pass membrane protein</topology>
    </subcellularLocation>
    <subcellularLocation>
        <location evidence="1">Cell membrane</location>
        <topology evidence="1">Multi-pass membrane protein</topology>
    </subcellularLocation>
</comment>
<gene>
    <name evidence="18" type="primary">feoB</name>
    <name evidence="18" type="ORF">COW98_02815</name>
</gene>
<dbReference type="AlphaFoldDB" id="A0A2H0BY35"/>
<keyword evidence="9" id="KW-0406">Ion transport</keyword>
<evidence type="ECO:0000256" key="9">
    <source>
        <dbReference type="ARBA" id="ARBA00023065"/>
    </source>
</evidence>
<evidence type="ECO:0000256" key="3">
    <source>
        <dbReference type="ARBA" id="ARBA00022475"/>
    </source>
</evidence>
<keyword evidence="3" id="KW-1003">Cell membrane</keyword>
<organism evidence="18 19">
    <name type="scientific">Candidatus Roizmanbacteria bacterium CG22_combo_CG10-13_8_21_14_all_35_9</name>
    <dbReference type="NCBI Taxonomy" id="1974861"/>
    <lineage>
        <taxon>Bacteria</taxon>
        <taxon>Candidatus Roizmaniibacteriota</taxon>
    </lineage>
</organism>
<evidence type="ECO:0000256" key="11">
    <source>
        <dbReference type="ARBA" id="ARBA00023136"/>
    </source>
</evidence>
<dbReference type="PANTHER" id="PTHR43185">
    <property type="entry name" value="FERROUS IRON TRANSPORT PROTEIN B"/>
    <property type="match status" value="1"/>
</dbReference>
<dbReference type="PROSITE" id="PS51711">
    <property type="entry name" value="G_FEOB"/>
    <property type="match status" value="1"/>
</dbReference>
<dbReference type="InterPro" id="IPR030389">
    <property type="entry name" value="G_FEOB_dom"/>
</dbReference>
<dbReference type="Gene3D" id="3.40.50.300">
    <property type="entry name" value="P-loop containing nucleotide triphosphate hydrolases"/>
    <property type="match status" value="1"/>
</dbReference>
<comment type="function">
    <text evidence="16">Probable transporter of a GTP-driven Fe(2+) uptake system.</text>
</comment>
<keyword evidence="6 14" id="KW-0547">Nucleotide-binding</keyword>
<evidence type="ECO:0000256" key="16">
    <source>
        <dbReference type="RuleBase" id="RU362098"/>
    </source>
</evidence>
<dbReference type="InterPro" id="IPR011642">
    <property type="entry name" value="Gate_dom"/>
</dbReference>
<feature type="transmembrane region" description="Helical" evidence="16">
    <location>
        <begin position="507"/>
        <end position="525"/>
    </location>
</feature>
<evidence type="ECO:0000256" key="5">
    <source>
        <dbReference type="ARBA" id="ARBA00022692"/>
    </source>
</evidence>
<evidence type="ECO:0000313" key="18">
    <source>
        <dbReference type="EMBL" id="PIP62623.1"/>
    </source>
</evidence>
<dbReference type="GO" id="GO:0005886">
    <property type="term" value="C:plasma membrane"/>
    <property type="evidence" value="ECO:0007669"/>
    <property type="project" value="UniProtKB-SubCell"/>
</dbReference>
<evidence type="ECO:0000256" key="14">
    <source>
        <dbReference type="PIRSR" id="PIRSR603373-1"/>
    </source>
</evidence>
<feature type="transmembrane region" description="Helical" evidence="16">
    <location>
        <begin position="565"/>
        <end position="583"/>
    </location>
</feature>
<keyword evidence="11 16" id="KW-0472">Membrane</keyword>
<dbReference type="Pfam" id="PF07670">
    <property type="entry name" value="Gate"/>
    <property type="match status" value="2"/>
</dbReference>
<evidence type="ECO:0000256" key="6">
    <source>
        <dbReference type="ARBA" id="ARBA00022741"/>
    </source>
</evidence>
<feature type="transmembrane region" description="Helical" evidence="16">
    <location>
        <begin position="621"/>
        <end position="642"/>
    </location>
</feature>
<keyword evidence="15" id="KW-0460">Magnesium</keyword>
<evidence type="ECO:0000313" key="19">
    <source>
        <dbReference type="Proteomes" id="UP000231021"/>
    </source>
</evidence>
<keyword evidence="7 16" id="KW-1133">Transmembrane helix</keyword>
<evidence type="ECO:0000256" key="4">
    <source>
        <dbReference type="ARBA" id="ARBA00022496"/>
    </source>
</evidence>
<evidence type="ECO:0000256" key="8">
    <source>
        <dbReference type="ARBA" id="ARBA00023004"/>
    </source>
</evidence>
<evidence type="ECO:0000256" key="2">
    <source>
        <dbReference type="ARBA" id="ARBA00022448"/>
    </source>
</evidence>
<name>A0A2H0BY35_9BACT</name>
<dbReference type="GO" id="GO:0046872">
    <property type="term" value="F:metal ion binding"/>
    <property type="evidence" value="ECO:0007669"/>
    <property type="project" value="UniProtKB-KW"/>
</dbReference>
<evidence type="ECO:0000256" key="13">
    <source>
        <dbReference type="NCBIfam" id="TIGR00437"/>
    </source>
</evidence>
<feature type="transmembrane region" description="Helical" evidence="16">
    <location>
        <begin position="449"/>
        <end position="471"/>
    </location>
</feature>
<evidence type="ECO:0000259" key="17">
    <source>
        <dbReference type="PROSITE" id="PS51711"/>
    </source>
</evidence>
<keyword evidence="2 16" id="KW-0813">Transport</keyword>
<dbReference type="InterPro" id="IPR011640">
    <property type="entry name" value="Fe2_transport_prot_B_C"/>
</dbReference>
<evidence type="ECO:0000256" key="12">
    <source>
        <dbReference type="ARBA" id="ARBA00031200"/>
    </source>
</evidence>
<keyword evidence="15" id="KW-0479">Metal-binding</keyword>
<feature type="binding site" evidence="15">
    <location>
        <position position="27"/>
    </location>
    <ligand>
        <name>Mg(2+)</name>
        <dbReference type="ChEBI" id="CHEBI:18420"/>
        <label>2</label>
    </ligand>
</feature>
<proteinExistence type="inferred from homology"/>
<dbReference type="CDD" id="cd01879">
    <property type="entry name" value="FeoB"/>
    <property type="match status" value="1"/>
</dbReference>
<feature type="binding site" evidence="14">
    <location>
        <begin position="59"/>
        <end position="62"/>
    </location>
    <ligand>
        <name>GTP</name>
        <dbReference type="ChEBI" id="CHEBI:37565"/>
        <label>1</label>
    </ligand>
</feature>
<feature type="binding site" evidence="14">
    <location>
        <begin position="38"/>
        <end position="42"/>
    </location>
    <ligand>
        <name>GTP</name>
        <dbReference type="ChEBI" id="CHEBI:37565"/>
        <label>1</label>
    </ligand>
</feature>
<feature type="transmembrane region" description="Helical" evidence="16">
    <location>
        <begin position="589"/>
        <end position="609"/>
    </location>
</feature>
<dbReference type="NCBIfam" id="TIGR00437">
    <property type="entry name" value="feoB"/>
    <property type="match status" value="1"/>
</dbReference>
<dbReference type="InterPro" id="IPR041069">
    <property type="entry name" value="FeoB_Cyto"/>
</dbReference>
<dbReference type="GO" id="GO:0005525">
    <property type="term" value="F:GTP binding"/>
    <property type="evidence" value="ECO:0007669"/>
    <property type="project" value="UniProtKB-KW"/>
</dbReference>
<keyword evidence="5 16" id="KW-0812">Transmembrane</keyword>
<dbReference type="Proteomes" id="UP000231021">
    <property type="component" value="Unassembled WGS sequence"/>
</dbReference>
<evidence type="ECO:0000256" key="1">
    <source>
        <dbReference type="ARBA" id="ARBA00004651"/>
    </source>
</evidence>
<keyword evidence="8 16" id="KW-0408">Iron</keyword>
<feature type="transmembrane region" description="Helical" evidence="16">
    <location>
        <begin position="537"/>
        <end position="558"/>
    </location>
</feature>
<keyword evidence="4 16" id="KW-0410">Iron transport</keyword>
<comment type="caution">
    <text evidence="18">The sequence shown here is derived from an EMBL/GenBank/DDBJ whole genome shotgun (WGS) entry which is preliminary data.</text>
</comment>
<dbReference type="PANTHER" id="PTHR43185:SF1">
    <property type="entry name" value="FE(2+) TRANSPORTER FEOB"/>
    <property type="match status" value="1"/>
</dbReference>
<evidence type="ECO:0000256" key="15">
    <source>
        <dbReference type="PIRSR" id="PIRSR603373-2"/>
    </source>
</evidence>
<accession>A0A2H0BY35</accession>
<feature type="binding site" evidence="15">
    <location>
        <position position="24"/>
    </location>
    <ligand>
        <name>Mg(2+)</name>
        <dbReference type="ChEBI" id="CHEBI:18420"/>
        <label>2</label>
    </ligand>
</feature>
<dbReference type="Pfam" id="PF02421">
    <property type="entry name" value="FeoB_N"/>
    <property type="match status" value="1"/>
</dbReference>
<evidence type="ECO:0000256" key="10">
    <source>
        <dbReference type="ARBA" id="ARBA00023134"/>
    </source>
</evidence>
<comment type="similarity">
    <text evidence="16">Belongs to the TRAFAC class TrmE-Era-EngA-EngB-Septin-like GTPase superfamily. FeoB GTPase (TC 9.A.8) family.</text>
</comment>
<feature type="binding site" evidence="14">
    <location>
        <begin position="13"/>
        <end position="20"/>
    </location>
    <ligand>
        <name>GTP</name>
        <dbReference type="ChEBI" id="CHEBI:37565"/>
        <label>1</label>
    </ligand>
</feature>
<dbReference type="InterPro" id="IPR027417">
    <property type="entry name" value="P-loop_NTPase"/>
</dbReference>
<dbReference type="Gene3D" id="1.10.287.1770">
    <property type="match status" value="1"/>
</dbReference>
<dbReference type="Pfam" id="PF17910">
    <property type="entry name" value="FeoB_Cyto"/>
    <property type="match status" value="1"/>
</dbReference>